<protein>
    <submittedName>
        <fullName evidence="1">XisI protein</fullName>
    </submittedName>
</protein>
<dbReference type="RefSeq" id="WP_013766388.1">
    <property type="nucleotide sequence ID" value="NC_015510.1"/>
</dbReference>
<proteinExistence type="predicted"/>
<dbReference type="Pfam" id="PF08869">
    <property type="entry name" value="XisI"/>
    <property type="match status" value="1"/>
</dbReference>
<dbReference type="HOGENOM" id="CLU_149829_1_0_10"/>
<dbReference type="Gene3D" id="3.30.310.110">
    <property type="entry name" value="XisI-like"/>
    <property type="match status" value="1"/>
</dbReference>
<organism evidence="1 2">
    <name type="scientific">Haliscomenobacter hydrossis (strain ATCC 27775 / DSM 1100 / LMG 10767 / O)</name>
    <dbReference type="NCBI Taxonomy" id="760192"/>
    <lineage>
        <taxon>Bacteria</taxon>
        <taxon>Pseudomonadati</taxon>
        <taxon>Bacteroidota</taxon>
        <taxon>Saprospiria</taxon>
        <taxon>Saprospirales</taxon>
        <taxon>Haliscomenobacteraceae</taxon>
        <taxon>Haliscomenobacter</taxon>
    </lineage>
</organism>
<dbReference type="InterPro" id="IPR014968">
    <property type="entry name" value="XisI"/>
</dbReference>
<dbReference type="AlphaFoldDB" id="F4L5L5"/>
<sequence>MEKVKKYQKIILQVLEEYASIKSPFMPEVENLIIADTKNHHYQLVRMGWYKDRHVHYTVFHFDILDNKVWIQENRTDVKIDEELIEAGIAAKDICSGMEHPAMRRLVEGARA</sequence>
<evidence type="ECO:0000313" key="2">
    <source>
        <dbReference type="Proteomes" id="UP000008461"/>
    </source>
</evidence>
<dbReference type="OrthoDB" id="961570at2"/>
<gene>
    <name evidence="1" type="ordered locus">Halhy_4002</name>
</gene>
<dbReference type="InterPro" id="IPR035943">
    <property type="entry name" value="XisI-like_sf"/>
</dbReference>
<dbReference type="EMBL" id="CP002691">
    <property type="protein sequence ID" value="AEE51850.1"/>
    <property type="molecule type" value="Genomic_DNA"/>
</dbReference>
<name>F4L5L5_HALH1</name>
<evidence type="ECO:0000313" key="1">
    <source>
        <dbReference type="EMBL" id="AEE51850.1"/>
    </source>
</evidence>
<dbReference type="KEGG" id="hhy:Halhy_4002"/>
<keyword evidence="2" id="KW-1185">Reference proteome</keyword>
<dbReference type="Proteomes" id="UP000008461">
    <property type="component" value="Chromosome"/>
</dbReference>
<reference key="2">
    <citation type="submission" date="2011-04" db="EMBL/GenBank/DDBJ databases">
        <title>Complete sequence of chromosome of Haliscomenobacter hydrossis DSM 1100.</title>
        <authorList>
            <consortium name="US DOE Joint Genome Institute (JGI-PGF)"/>
            <person name="Lucas S."/>
            <person name="Han J."/>
            <person name="Lapidus A."/>
            <person name="Bruce D."/>
            <person name="Goodwin L."/>
            <person name="Pitluck S."/>
            <person name="Peters L."/>
            <person name="Kyrpides N."/>
            <person name="Mavromatis K."/>
            <person name="Ivanova N."/>
            <person name="Ovchinnikova G."/>
            <person name="Pagani I."/>
            <person name="Daligault H."/>
            <person name="Detter J.C."/>
            <person name="Han C."/>
            <person name="Land M."/>
            <person name="Hauser L."/>
            <person name="Markowitz V."/>
            <person name="Cheng J.-F."/>
            <person name="Hugenholtz P."/>
            <person name="Woyke T."/>
            <person name="Wu D."/>
            <person name="Verbarg S."/>
            <person name="Frueling A."/>
            <person name="Brambilla E."/>
            <person name="Klenk H.-P."/>
            <person name="Eisen J.A."/>
        </authorList>
    </citation>
    <scope>NUCLEOTIDE SEQUENCE</scope>
    <source>
        <strain>DSM 1100</strain>
    </source>
</reference>
<accession>F4L5L5</accession>
<dbReference type="STRING" id="760192.Halhy_4002"/>
<reference evidence="1 2" key="1">
    <citation type="journal article" date="2011" name="Stand. Genomic Sci.">
        <title>Complete genome sequence of Haliscomenobacter hydrossis type strain (O).</title>
        <authorList>
            <consortium name="US DOE Joint Genome Institute (JGI-PGF)"/>
            <person name="Daligault H."/>
            <person name="Lapidus A."/>
            <person name="Zeytun A."/>
            <person name="Nolan M."/>
            <person name="Lucas S."/>
            <person name="Del Rio T.G."/>
            <person name="Tice H."/>
            <person name="Cheng J.F."/>
            <person name="Tapia R."/>
            <person name="Han C."/>
            <person name="Goodwin L."/>
            <person name="Pitluck S."/>
            <person name="Liolios K."/>
            <person name="Pagani I."/>
            <person name="Ivanova N."/>
            <person name="Huntemann M."/>
            <person name="Mavromatis K."/>
            <person name="Mikhailova N."/>
            <person name="Pati A."/>
            <person name="Chen A."/>
            <person name="Palaniappan K."/>
            <person name="Land M."/>
            <person name="Hauser L."/>
            <person name="Brambilla E.M."/>
            <person name="Rohde M."/>
            <person name="Verbarg S."/>
            <person name="Goker M."/>
            <person name="Bristow J."/>
            <person name="Eisen J.A."/>
            <person name="Markowitz V."/>
            <person name="Hugenholtz P."/>
            <person name="Kyrpides N.C."/>
            <person name="Klenk H.P."/>
            <person name="Woyke T."/>
        </authorList>
    </citation>
    <scope>NUCLEOTIDE SEQUENCE [LARGE SCALE GENOMIC DNA]</scope>
    <source>
        <strain evidence="2">ATCC 27775 / DSM 1100 / LMG 10767 / O</strain>
    </source>
</reference>
<dbReference type="SUPFAM" id="SSF143847">
    <property type="entry name" value="XisI-like"/>
    <property type="match status" value="1"/>
</dbReference>
<dbReference type="CDD" id="cd16382">
    <property type="entry name" value="XisI-like"/>
    <property type="match status" value="1"/>
</dbReference>